<name>A0ABC8TV79_9AQUA</name>
<accession>A0ABC8TV79</accession>
<dbReference type="Proteomes" id="UP001642360">
    <property type="component" value="Unassembled WGS sequence"/>
</dbReference>
<proteinExistence type="predicted"/>
<dbReference type="PANTHER" id="PTHR33168">
    <property type="entry name" value="STRESS INDUCED PROTEIN-RELATED"/>
    <property type="match status" value="1"/>
</dbReference>
<protein>
    <submittedName>
        <fullName evidence="2">Uncharacterized protein</fullName>
    </submittedName>
</protein>
<reference evidence="2 3" key="1">
    <citation type="submission" date="2024-02" db="EMBL/GenBank/DDBJ databases">
        <authorList>
            <person name="Vignale AGUSTIN F."/>
            <person name="Sosa J E."/>
            <person name="Modenutti C."/>
        </authorList>
    </citation>
    <scope>NUCLEOTIDE SEQUENCE [LARGE SCALE GENOMIC DNA]</scope>
</reference>
<dbReference type="AlphaFoldDB" id="A0ABC8TV79"/>
<evidence type="ECO:0000313" key="2">
    <source>
        <dbReference type="EMBL" id="CAK9172797.1"/>
    </source>
</evidence>
<dbReference type="EMBL" id="CAUOFW020005946">
    <property type="protein sequence ID" value="CAK9172302.1"/>
    <property type="molecule type" value="Genomic_DNA"/>
</dbReference>
<dbReference type="EMBL" id="CAUOFW020006057">
    <property type="protein sequence ID" value="CAK9172797.1"/>
    <property type="molecule type" value="Genomic_DNA"/>
</dbReference>
<comment type="caution">
    <text evidence="2">The sequence shown here is derived from an EMBL/GenBank/DDBJ whole genome shotgun (WGS) entry which is preliminary data.</text>
</comment>
<gene>
    <name evidence="1" type="ORF">ILEXP_LOCUS41941</name>
    <name evidence="2" type="ORF">ILEXP_LOCUS42475</name>
</gene>
<keyword evidence="3" id="KW-1185">Reference proteome</keyword>
<organism evidence="2 3">
    <name type="scientific">Ilex paraguariensis</name>
    <name type="common">yerba mate</name>
    <dbReference type="NCBI Taxonomy" id="185542"/>
    <lineage>
        <taxon>Eukaryota</taxon>
        <taxon>Viridiplantae</taxon>
        <taxon>Streptophyta</taxon>
        <taxon>Embryophyta</taxon>
        <taxon>Tracheophyta</taxon>
        <taxon>Spermatophyta</taxon>
        <taxon>Magnoliopsida</taxon>
        <taxon>eudicotyledons</taxon>
        <taxon>Gunneridae</taxon>
        <taxon>Pentapetalae</taxon>
        <taxon>asterids</taxon>
        <taxon>campanulids</taxon>
        <taxon>Aquifoliales</taxon>
        <taxon>Aquifoliaceae</taxon>
        <taxon>Ilex</taxon>
    </lineage>
</organism>
<evidence type="ECO:0000313" key="3">
    <source>
        <dbReference type="Proteomes" id="UP001642360"/>
    </source>
</evidence>
<sequence>MDVRNWCCSGARAIQLGCNANYDELEAVNGPTTTTGLKNQMWKLLWKKLLKDQKRKHGQAQFSYDEHNYSQNFDQGLTWVVPENLSRSFSVRFSDPSSKFSKKTVV</sequence>
<evidence type="ECO:0000313" key="1">
    <source>
        <dbReference type="EMBL" id="CAK9172302.1"/>
    </source>
</evidence>